<proteinExistence type="predicted"/>
<dbReference type="AlphaFoldDB" id="A0A1H8G8P9"/>
<evidence type="ECO:0000313" key="2">
    <source>
        <dbReference type="EMBL" id="SEN39887.1"/>
    </source>
</evidence>
<feature type="chain" id="PRO_5011749146" description="DUF4309 domain-containing protein" evidence="1">
    <location>
        <begin position="30"/>
        <end position="182"/>
    </location>
</feature>
<feature type="signal peptide" evidence="1">
    <location>
        <begin position="1"/>
        <end position="29"/>
    </location>
</feature>
<dbReference type="EMBL" id="FOCQ01000010">
    <property type="protein sequence ID" value="SEN39887.1"/>
    <property type="molecule type" value="Genomic_DNA"/>
</dbReference>
<keyword evidence="3" id="KW-1185">Reference proteome</keyword>
<protein>
    <recommendedName>
        <fullName evidence="4">DUF4309 domain-containing protein</fullName>
    </recommendedName>
</protein>
<name>A0A1H8G8P9_9BACL</name>
<dbReference type="Pfam" id="PF14172">
    <property type="entry name" value="DUF4309"/>
    <property type="match status" value="1"/>
</dbReference>
<evidence type="ECO:0000256" key="1">
    <source>
        <dbReference type="SAM" id="SignalP"/>
    </source>
</evidence>
<dbReference type="OrthoDB" id="2910539at2"/>
<reference evidence="2 3" key="1">
    <citation type="submission" date="2016-10" db="EMBL/GenBank/DDBJ databases">
        <authorList>
            <person name="de Groot N.N."/>
        </authorList>
    </citation>
    <scope>NUCLEOTIDE SEQUENCE [LARGE SCALE GENOMIC DNA]</scope>
    <source>
        <strain evidence="2 3">DSM 46701</strain>
    </source>
</reference>
<organism evidence="2 3">
    <name type="scientific">Lihuaxuella thermophila</name>
    <dbReference type="NCBI Taxonomy" id="1173111"/>
    <lineage>
        <taxon>Bacteria</taxon>
        <taxon>Bacillati</taxon>
        <taxon>Bacillota</taxon>
        <taxon>Bacilli</taxon>
        <taxon>Bacillales</taxon>
        <taxon>Thermoactinomycetaceae</taxon>
        <taxon>Lihuaxuella</taxon>
    </lineage>
</organism>
<accession>A0A1H8G8P9</accession>
<evidence type="ECO:0008006" key="4">
    <source>
        <dbReference type="Google" id="ProtNLM"/>
    </source>
</evidence>
<keyword evidence="1" id="KW-0732">Signal</keyword>
<evidence type="ECO:0000313" key="3">
    <source>
        <dbReference type="Proteomes" id="UP000199695"/>
    </source>
</evidence>
<dbReference type="InterPro" id="IPR025453">
    <property type="entry name" value="DUF4309"/>
</dbReference>
<dbReference type="Proteomes" id="UP000199695">
    <property type="component" value="Unassembled WGS sequence"/>
</dbReference>
<gene>
    <name evidence="2" type="ORF">SAMN05444955_110125</name>
</gene>
<sequence>MLKRVKLFIHSLTLSTLALLMMFSVPAFASATPASSQSTPDLLVRQIMGLAYESQQSINSVPFSVGDSLRKVVKEWGQPEDLSTVAANYWSRHVRFLYDGSTGRKTITAIEDFDPQLQTIHLSDVKGLLGNPVSEKEQEGNYYVTYTDNENYTVIFVFESAWINPDPALSMYIVQKPTPNHQ</sequence>